<evidence type="ECO:0000313" key="2">
    <source>
        <dbReference type="EMBL" id="WOK96944.1"/>
    </source>
</evidence>
<sequence length="211" mass="24081">MSADGSRSPPRQRRFRSERPSYREAPYRRERRSYRHHPQASMSLPHGMEMERLKFIIASPTGTLQQSALPKRCVGIARNLDMLPVNAAINLSATLLQTLFVYVWDSDTENQVPIHGSDSIQKIKLFKLSRTCTASSSYSDSVEKAERGEDAVAEASTTGAANHEFSMKNFLWRAGSAWDAWFSCASNQVLLQDCLFLYLSRALIRRWRRFC</sequence>
<gene>
    <name evidence="2" type="ORF">Cni_G05652</name>
</gene>
<feature type="compositionally biased region" description="Basic and acidic residues" evidence="1">
    <location>
        <begin position="15"/>
        <end position="28"/>
    </location>
</feature>
<evidence type="ECO:0000256" key="1">
    <source>
        <dbReference type="SAM" id="MobiDB-lite"/>
    </source>
</evidence>
<name>A0AAQ3JXB7_9LILI</name>
<keyword evidence="3" id="KW-1185">Reference proteome</keyword>
<accession>A0AAQ3JXB7</accession>
<dbReference type="EMBL" id="CP136891">
    <property type="protein sequence ID" value="WOK96944.1"/>
    <property type="molecule type" value="Genomic_DNA"/>
</dbReference>
<dbReference type="Proteomes" id="UP001327560">
    <property type="component" value="Chromosome 2"/>
</dbReference>
<feature type="compositionally biased region" description="Basic residues" evidence="1">
    <location>
        <begin position="29"/>
        <end position="38"/>
    </location>
</feature>
<reference evidence="2 3" key="1">
    <citation type="submission" date="2023-10" db="EMBL/GenBank/DDBJ databases">
        <title>Chromosome-scale genome assembly provides insights into flower coloration mechanisms of Canna indica.</title>
        <authorList>
            <person name="Li C."/>
        </authorList>
    </citation>
    <scope>NUCLEOTIDE SEQUENCE [LARGE SCALE GENOMIC DNA]</scope>
    <source>
        <tissue evidence="2">Flower</tissue>
    </source>
</reference>
<feature type="region of interest" description="Disordered" evidence="1">
    <location>
        <begin position="1"/>
        <end position="41"/>
    </location>
</feature>
<protein>
    <submittedName>
        <fullName evidence="2">Auxin transporter-like protein 1 isoform X1</fullName>
    </submittedName>
</protein>
<organism evidence="2 3">
    <name type="scientific">Canna indica</name>
    <name type="common">Indian-shot</name>
    <dbReference type="NCBI Taxonomy" id="4628"/>
    <lineage>
        <taxon>Eukaryota</taxon>
        <taxon>Viridiplantae</taxon>
        <taxon>Streptophyta</taxon>
        <taxon>Embryophyta</taxon>
        <taxon>Tracheophyta</taxon>
        <taxon>Spermatophyta</taxon>
        <taxon>Magnoliopsida</taxon>
        <taxon>Liliopsida</taxon>
        <taxon>Zingiberales</taxon>
        <taxon>Cannaceae</taxon>
        <taxon>Canna</taxon>
    </lineage>
</organism>
<proteinExistence type="predicted"/>
<dbReference type="AlphaFoldDB" id="A0AAQ3JXB7"/>
<evidence type="ECO:0000313" key="3">
    <source>
        <dbReference type="Proteomes" id="UP001327560"/>
    </source>
</evidence>